<sequence>MSSGKFCRNFLFLCIQKVELSTKCFIRNFIHLIFIRYRRAIFTFIRLD</sequence>
<dbReference type="EMBL" id="GBRH01215679">
    <property type="protein sequence ID" value="JAD82216.1"/>
    <property type="molecule type" value="Transcribed_RNA"/>
</dbReference>
<reference evidence="1" key="2">
    <citation type="journal article" date="2015" name="Data Brief">
        <title>Shoot transcriptome of the giant reed, Arundo donax.</title>
        <authorList>
            <person name="Barrero R.A."/>
            <person name="Guerrero F.D."/>
            <person name="Moolhuijzen P."/>
            <person name="Goolsby J.A."/>
            <person name="Tidwell J."/>
            <person name="Bellgard S.E."/>
            <person name="Bellgard M.I."/>
        </authorList>
    </citation>
    <scope>NUCLEOTIDE SEQUENCE</scope>
    <source>
        <tissue evidence="1">Shoot tissue taken approximately 20 cm above the soil surface</tissue>
    </source>
</reference>
<name>A0A0A9D325_ARUDO</name>
<organism evidence="1">
    <name type="scientific">Arundo donax</name>
    <name type="common">Giant reed</name>
    <name type="synonym">Donax arundinaceus</name>
    <dbReference type="NCBI Taxonomy" id="35708"/>
    <lineage>
        <taxon>Eukaryota</taxon>
        <taxon>Viridiplantae</taxon>
        <taxon>Streptophyta</taxon>
        <taxon>Embryophyta</taxon>
        <taxon>Tracheophyta</taxon>
        <taxon>Spermatophyta</taxon>
        <taxon>Magnoliopsida</taxon>
        <taxon>Liliopsida</taxon>
        <taxon>Poales</taxon>
        <taxon>Poaceae</taxon>
        <taxon>PACMAD clade</taxon>
        <taxon>Arundinoideae</taxon>
        <taxon>Arundineae</taxon>
        <taxon>Arundo</taxon>
    </lineage>
</organism>
<protein>
    <submittedName>
        <fullName evidence="1">Uncharacterized protein</fullName>
    </submittedName>
</protein>
<accession>A0A0A9D325</accession>
<dbReference type="AlphaFoldDB" id="A0A0A9D325"/>
<evidence type="ECO:0000313" key="1">
    <source>
        <dbReference type="EMBL" id="JAD82216.1"/>
    </source>
</evidence>
<proteinExistence type="predicted"/>
<reference evidence="1" key="1">
    <citation type="submission" date="2014-09" db="EMBL/GenBank/DDBJ databases">
        <authorList>
            <person name="Magalhaes I.L.F."/>
            <person name="Oliveira U."/>
            <person name="Santos F.R."/>
            <person name="Vidigal T.H.D.A."/>
            <person name="Brescovit A.D."/>
            <person name="Santos A.J."/>
        </authorList>
    </citation>
    <scope>NUCLEOTIDE SEQUENCE</scope>
    <source>
        <tissue evidence="1">Shoot tissue taken approximately 20 cm above the soil surface</tissue>
    </source>
</reference>